<dbReference type="InterPro" id="IPR059144">
    <property type="entry name" value="NFP_LysM3"/>
</dbReference>
<dbReference type="KEGG" id="dcr:108208231"/>
<proteinExistence type="predicted"/>
<dbReference type="Gene3D" id="1.10.510.10">
    <property type="entry name" value="Transferase(Phosphotransferase) domain 1"/>
    <property type="match status" value="2"/>
</dbReference>
<dbReference type="GO" id="GO:0004672">
    <property type="term" value="F:protein kinase activity"/>
    <property type="evidence" value="ECO:0007669"/>
    <property type="project" value="InterPro"/>
</dbReference>
<keyword evidence="2" id="KW-0472">Membrane</keyword>
<keyword evidence="3" id="KW-0732">Signal</keyword>
<keyword evidence="5" id="KW-1185">Reference proteome</keyword>
<protein>
    <submittedName>
        <fullName evidence="4">Uncharacterized protein</fullName>
    </submittedName>
</protein>
<feature type="chain" id="PRO_5043691309" evidence="3">
    <location>
        <begin position="26"/>
        <end position="612"/>
    </location>
</feature>
<reference evidence="4" key="1">
    <citation type="journal article" date="2016" name="Nat. Genet.">
        <title>A high-quality carrot genome assembly provides new insights into carotenoid accumulation and asterid genome evolution.</title>
        <authorList>
            <person name="Iorizzo M."/>
            <person name="Ellison S."/>
            <person name="Senalik D."/>
            <person name="Zeng P."/>
            <person name="Satapoomin P."/>
            <person name="Huang J."/>
            <person name="Bowman M."/>
            <person name="Iovene M."/>
            <person name="Sanseverino W."/>
            <person name="Cavagnaro P."/>
            <person name="Yildiz M."/>
            <person name="Macko-Podgorni A."/>
            <person name="Moranska E."/>
            <person name="Grzebelus E."/>
            <person name="Grzebelus D."/>
            <person name="Ashrafi H."/>
            <person name="Zheng Z."/>
            <person name="Cheng S."/>
            <person name="Spooner D."/>
            <person name="Van Deynze A."/>
            <person name="Simon P."/>
        </authorList>
    </citation>
    <scope>NUCLEOTIDE SEQUENCE</scope>
    <source>
        <tissue evidence="4">Leaf</tissue>
    </source>
</reference>
<evidence type="ECO:0000313" key="4">
    <source>
        <dbReference type="EMBL" id="WOG89246.1"/>
    </source>
</evidence>
<evidence type="ECO:0000256" key="1">
    <source>
        <dbReference type="SAM" id="MobiDB-lite"/>
    </source>
</evidence>
<organism evidence="4 5">
    <name type="scientific">Daucus carota subsp. sativus</name>
    <name type="common">Carrot</name>
    <dbReference type="NCBI Taxonomy" id="79200"/>
    <lineage>
        <taxon>Eukaryota</taxon>
        <taxon>Viridiplantae</taxon>
        <taxon>Streptophyta</taxon>
        <taxon>Embryophyta</taxon>
        <taxon>Tracheophyta</taxon>
        <taxon>Spermatophyta</taxon>
        <taxon>Magnoliopsida</taxon>
        <taxon>eudicotyledons</taxon>
        <taxon>Gunneridae</taxon>
        <taxon>Pentapetalae</taxon>
        <taxon>asterids</taxon>
        <taxon>campanulids</taxon>
        <taxon>Apiales</taxon>
        <taxon>Apiaceae</taxon>
        <taxon>Apioideae</taxon>
        <taxon>Scandiceae</taxon>
        <taxon>Daucinae</taxon>
        <taxon>Daucus</taxon>
        <taxon>Daucus sect. Daucus</taxon>
    </lineage>
</organism>
<evidence type="ECO:0000256" key="3">
    <source>
        <dbReference type="SAM" id="SignalP"/>
    </source>
</evidence>
<feature type="transmembrane region" description="Helical" evidence="2">
    <location>
        <begin position="247"/>
        <end position="270"/>
    </location>
</feature>
<dbReference type="Pfam" id="PF23462">
    <property type="entry name" value="LysM3_NFP"/>
    <property type="match status" value="1"/>
</dbReference>
<dbReference type="SUPFAM" id="SSF56112">
    <property type="entry name" value="Protein kinase-like (PK-like)"/>
    <property type="match status" value="1"/>
</dbReference>
<feature type="compositionally biased region" description="Basic and acidic residues" evidence="1">
    <location>
        <begin position="592"/>
        <end position="604"/>
    </location>
</feature>
<evidence type="ECO:0000313" key="5">
    <source>
        <dbReference type="Proteomes" id="UP000077755"/>
    </source>
</evidence>
<dbReference type="Gramene" id="KZN06679">
    <property type="protein sequence ID" value="KZN06679"/>
    <property type="gene ID" value="DCAR_007516"/>
</dbReference>
<reference evidence="4" key="2">
    <citation type="submission" date="2022-03" db="EMBL/GenBank/DDBJ databases">
        <title>Draft title - Genomic analysis of global carrot germplasm unveils the trajectory of domestication and the origin of high carotenoid orange carrot.</title>
        <authorList>
            <person name="Iorizzo M."/>
            <person name="Ellison S."/>
            <person name="Senalik D."/>
            <person name="Macko-Podgorni A."/>
            <person name="Grzebelus D."/>
            <person name="Bostan H."/>
            <person name="Rolling W."/>
            <person name="Curaba J."/>
            <person name="Simon P."/>
        </authorList>
    </citation>
    <scope>NUCLEOTIDE SEQUENCE</scope>
    <source>
        <tissue evidence="4">Leaf</tissue>
    </source>
</reference>
<dbReference type="Pfam" id="PF23457">
    <property type="entry name" value="LysM2_NFP"/>
    <property type="match status" value="1"/>
</dbReference>
<feature type="signal peptide" evidence="3">
    <location>
        <begin position="1"/>
        <end position="25"/>
    </location>
</feature>
<dbReference type="OrthoDB" id="1668230at2759"/>
<dbReference type="PANTHER" id="PTHR45927:SF2">
    <property type="entry name" value="SERINE_THREONINE RECEPTOR-LIKE KINASE NFP"/>
    <property type="match status" value="1"/>
</dbReference>
<evidence type="ECO:0000256" key="2">
    <source>
        <dbReference type="SAM" id="Phobius"/>
    </source>
</evidence>
<dbReference type="InterPro" id="IPR052611">
    <property type="entry name" value="Plant_RLK_LysM"/>
</dbReference>
<feature type="region of interest" description="Disordered" evidence="1">
    <location>
        <begin position="592"/>
        <end position="612"/>
    </location>
</feature>
<dbReference type="OMA" id="VHMDIRT"/>
<dbReference type="InterPro" id="IPR011009">
    <property type="entry name" value="Kinase-like_dom_sf"/>
</dbReference>
<dbReference type="PANTHER" id="PTHR45927">
    <property type="entry name" value="LYSM-DOMAIN RECEPTOR-LIKE KINASE-RELATED"/>
    <property type="match status" value="1"/>
</dbReference>
<keyword evidence="2" id="KW-1133">Transmembrane helix</keyword>
<dbReference type="Pfam" id="PF23446">
    <property type="entry name" value="LysM1_NFP_LYK"/>
    <property type="match status" value="1"/>
</dbReference>
<dbReference type="AlphaFoldDB" id="A0A161XI17"/>
<dbReference type="GO" id="GO:0005524">
    <property type="term" value="F:ATP binding"/>
    <property type="evidence" value="ECO:0007669"/>
    <property type="project" value="InterPro"/>
</dbReference>
<dbReference type="InterPro" id="IPR059143">
    <property type="entry name" value="NFP_LysM2"/>
</dbReference>
<accession>A0A161XI17</accession>
<name>A0A161XI17_DAUCS</name>
<dbReference type="InterPro" id="IPR056561">
    <property type="entry name" value="NFP_LYK_LysM1"/>
</dbReference>
<dbReference type="InterPro" id="IPR018392">
    <property type="entry name" value="LysM"/>
</dbReference>
<dbReference type="InterPro" id="IPR001245">
    <property type="entry name" value="Ser-Thr/Tyr_kinase_cat_dom"/>
</dbReference>
<dbReference type="EMBL" id="CP093344">
    <property type="protein sequence ID" value="WOG89246.1"/>
    <property type="molecule type" value="Genomic_DNA"/>
</dbReference>
<dbReference type="InterPro" id="IPR000719">
    <property type="entry name" value="Prot_kinase_dom"/>
</dbReference>
<sequence length="612" mass="68439">MVSSLHSLLLVFFLFILFCAPYISAQPTADADTDFSCSSDSPDSCETYLSFRARSPDYVNVGSISDLFGVSRLSIAKANNLSSEDELLKPNQLLLVPIECNCNGSRYFSNVTYQIKKDDSFYFVSITAFENLTNFLLVQDMNPTLVPNKLEIGDEVVFPLLCRCPNKALRDRGIKYLITYVWQPADDISSVSSMFKASPADVLVENNYRNFTAALCLPVLIPVSELPELVQADPFPSGPRSARQRHILSAIVGTIVAFFICMLFSLVVYIHRLCRKKMMLERNLSNSEYVDIIKMKKTAIDEKFELKAIPEKLLPGVSGYLDKPIIYDEKVIMEATKNLSDRYRIGGSVYRALINGKVFAVKKFHDVTEELKILQRVNHANLVKLIGISTDNAGNCFLVYEYAENYSLDKWLFPESLSSSCSVAPLTWTQRLNIALDVANGLHYMHEHSRPSIVHGDLQTSNILLNSKFKAKICNFSTARPATCSLLLEADVFAFGILLFELLSGRKGMEANEKGEIVWKEIRGVLETGKDIEEGLALWIDKSLESFYPIGGALILANLAAVCTAEKSSARPSMTEIVFNLSFLTQSTSEMDERSWAEPEESLRHVSPVVGR</sequence>
<dbReference type="PROSITE" id="PS50011">
    <property type="entry name" value="PROTEIN_KINASE_DOM"/>
    <property type="match status" value="1"/>
</dbReference>
<dbReference type="Proteomes" id="UP000077755">
    <property type="component" value="Chromosome 2"/>
</dbReference>
<dbReference type="Pfam" id="PF07714">
    <property type="entry name" value="PK_Tyr_Ser-Thr"/>
    <property type="match status" value="1"/>
</dbReference>
<dbReference type="GO" id="GO:0005886">
    <property type="term" value="C:plasma membrane"/>
    <property type="evidence" value="ECO:0007669"/>
    <property type="project" value="UniProtKB-ARBA"/>
</dbReference>
<keyword evidence="2" id="KW-0812">Transmembrane</keyword>
<gene>
    <name evidence="4" type="ORF">DCAR_0208483</name>
</gene>
<dbReference type="PROSITE" id="PS51782">
    <property type="entry name" value="LYSM"/>
    <property type="match status" value="1"/>
</dbReference>